<keyword evidence="8" id="KW-1185">Reference proteome</keyword>
<organism evidence="7 8">
    <name type="scientific">Triparma strigata</name>
    <dbReference type="NCBI Taxonomy" id="1606541"/>
    <lineage>
        <taxon>Eukaryota</taxon>
        <taxon>Sar</taxon>
        <taxon>Stramenopiles</taxon>
        <taxon>Ochrophyta</taxon>
        <taxon>Bolidophyceae</taxon>
        <taxon>Parmales</taxon>
        <taxon>Triparmaceae</taxon>
        <taxon>Triparma</taxon>
    </lineage>
</organism>
<dbReference type="PANTHER" id="PTHR10015:SF427">
    <property type="entry name" value="HEAT SHOCK FACTOR PROTEIN"/>
    <property type="match status" value="1"/>
</dbReference>
<dbReference type="OrthoDB" id="60033at2759"/>
<accession>A0A9W7EZ06</accession>
<comment type="subcellular location">
    <subcellularLocation>
        <location evidence="1">Nucleus</location>
    </subcellularLocation>
</comment>
<evidence type="ECO:0000256" key="5">
    <source>
        <dbReference type="SAM" id="MobiDB-lite"/>
    </source>
</evidence>
<dbReference type="Proteomes" id="UP001165085">
    <property type="component" value="Unassembled WGS sequence"/>
</dbReference>
<name>A0A9W7EZ06_9STRA</name>
<dbReference type="GO" id="GO:0005634">
    <property type="term" value="C:nucleus"/>
    <property type="evidence" value="ECO:0007669"/>
    <property type="project" value="UniProtKB-SubCell"/>
</dbReference>
<dbReference type="InterPro" id="IPR000232">
    <property type="entry name" value="HSF_DNA-bd"/>
</dbReference>
<keyword evidence="2" id="KW-0238">DNA-binding</keyword>
<dbReference type="AlphaFoldDB" id="A0A9W7EZ06"/>
<dbReference type="Gene3D" id="1.10.10.10">
    <property type="entry name" value="Winged helix-like DNA-binding domain superfamily/Winged helix DNA-binding domain"/>
    <property type="match status" value="1"/>
</dbReference>
<comment type="caution">
    <text evidence="7">The sequence shown here is derived from an EMBL/GenBank/DDBJ whole genome shotgun (WGS) entry which is preliminary data.</text>
</comment>
<dbReference type="SMART" id="SM00415">
    <property type="entry name" value="HSF"/>
    <property type="match status" value="1"/>
</dbReference>
<feature type="region of interest" description="Disordered" evidence="5">
    <location>
        <begin position="288"/>
        <end position="326"/>
    </location>
</feature>
<evidence type="ECO:0000256" key="1">
    <source>
        <dbReference type="ARBA" id="ARBA00004123"/>
    </source>
</evidence>
<evidence type="ECO:0000256" key="4">
    <source>
        <dbReference type="RuleBase" id="RU004020"/>
    </source>
</evidence>
<evidence type="ECO:0000256" key="2">
    <source>
        <dbReference type="ARBA" id="ARBA00023125"/>
    </source>
</evidence>
<dbReference type="GO" id="GO:0003700">
    <property type="term" value="F:DNA-binding transcription factor activity"/>
    <property type="evidence" value="ECO:0007669"/>
    <property type="project" value="InterPro"/>
</dbReference>
<feature type="compositionally biased region" description="Low complexity" evidence="5">
    <location>
        <begin position="305"/>
        <end position="315"/>
    </location>
</feature>
<feature type="region of interest" description="Disordered" evidence="5">
    <location>
        <begin position="399"/>
        <end position="418"/>
    </location>
</feature>
<dbReference type="FunFam" id="1.10.10.10:FF:000334">
    <property type="entry name" value="Heat shock factor protein 2"/>
    <property type="match status" value="1"/>
</dbReference>
<feature type="region of interest" description="Disordered" evidence="5">
    <location>
        <begin position="146"/>
        <end position="205"/>
    </location>
</feature>
<gene>
    <name evidence="7" type="ORF">TrST_g6791</name>
</gene>
<protein>
    <recommendedName>
        <fullName evidence="6">HSF-type DNA-binding domain-containing protein</fullName>
    </recommendedName>
</protein>
<dbReference type="PANTHER" id="PTHR10015">
    <property type="entry name" value="HEAT SHOCK TRANSCRIPTION FACTOR"/>
    <property type="match status" value="1"/>
</dbReference>
<evidence type="ECO:0000313" key="8">
    <source>
        <dbReference type="Proteomes" id="UP001165085"/>
    </source>
</evidence>
<evidence type="ECO:0000259" key="6">
    <source>
        <dbReference type="SMART" id="SM00415"/>
    </source>
</evidence>
<dbReference type="InterPro" id="IPR036390">
    <property type="entry name" value="WH_DNA-bd_sf"/>
</dbReference>
<evidence type="ECO:0000256" key="3">
    <source>
        <dbReference type="ARBA" id="ARBA00023242"/>
    </source>
</evidence>
<evidence type="ECO:0000313" key="7">
    <source>
        <dbReference type="EMBL" id="GMH95612.1"/>
    </source>
</evidence>
<dbReference type="GO" id="GO:0043565">
    <property type="term" value="F:sequence-specific DNA binding"/>
    <property type="evidence" value="ECO:0007669"/>
    <property type="project" value="InterPro"/>
</dbReference>
<comment type="similarity">
    <text evidence="4">Belongs to the HSF family.</text>
</comment>
<dbReference type="SUPFAM" id="SSF46785">
    <property type="entry name" value="Winged helix' DNA-binding domain"/>
    <property type="match status" value="1"/>
</dbReference>
<feature type="compositionally biased region" description="Low complexity" evidence="5">
    <location>
        <begin position="172"/>
        <end position="181"/>
    </location>
</feature>
<keyword evidence="3" id="KW-0539">Nucleus</keyword>
<dbReference type="Pfam" id="PF00447">
    <property type="entry name" value="HSF_DNA-bind"/>
    <property type="match status" value="1"/>
</dbReference>
<sequence>MATKRSSSSDKKVDKKVLSDVLSDDHVAVAKGDESDVVVGPPRRRSVAGFLVKIYDIFNDPKHAEYCGWGENGDSIIVHKMKEFASEVLPQYFKTSNFHSFCRQLNMYGFTKVHADPHNGEFMHTYFRRGRKDLLFLIFRKGAGAGKKPKNGTGSNAGSRRKALQTPKDSDLTSTSTSQLTPANELPTAAPAPTIDSPLDPPSLVHRQQSDQILNNLCDLRVAHQSLINRVTEMERKQLSLSCQNSELWRKLQESRASQEELQSKFQRVVYFMYDMFLSAGGKVRVVTGNSQDNPPISASPPSTPSHTSISTDISEGQAQNQEQRKNRADLQVLNSFMESLNAPVTAMPDIQYASEMKFLDLEAPIPAPINDASETPPMMIDPSRAPVASKIGLDIRKVTSTSKRPLPPSPSLLPSSKKSKLYNVEDPRITELQNMAIDARVTNLEGDIASIKAGEKMVSKNLEDLEADFVELFGDEEGGTFNFEELSKKEFDFGKTPIGGIKDSEIVANEEGMDLSKLEDS</sequence>
<reference evidence="8" key="1">
    <citation type="journal article" date="2023" name="Commun. Biol.">
        <title>Genome analysis of Parmales, the sister group of diatoms, reveals the evolutionary specialization of diatoms from phago-mixotrophs to photoautotrophs.</title>
        <authorList>
            <person name="Ban H."/>
            <person name="Sato S."/>
            <person name="Yoshikawa S."/>
            <person name="Yamada K."/>
            <person name="Nakamura Y."/>
            <person name="Ichinomiya M."/>
            <person name="Sato N."/>
            <person name="Blanc-Mathieu R."/>
            <person name="Endo H."/>
            <person name="Kuwata A."/>
            <person name="Ogata H."/>
        </authorList>
    </citation>
    <scope>NUCLEOTIDE SEQUENCE [LARGE SCALE GENOMIC DNA]</scope>
    <source>
        <strain evidence="8">NIES 3701</strain>
    </source>
</reference>
<dbReference type="PRINTS" id="PR00056">
    <property type="entry name" value="HSFDOMAIN"/>
</dbReference>
<proteinExistence type="inferred from homology"/>
<dbReference type="InterPro" id="IPR036388">
    <property type="entry name" value="WH-like_DNA-bd_sf"/>
</dbReference>
<feature type="domain" description="HSF-type DNA-binding" evidence="6">
    <location>
        <begin position="46"/>
        <end position="141"/>
    </location>
</feature>
<dbReference type="EMBL" id="BRXY01000446">
    <property type="protein sequence ID" value="GMH95612.1"/>
    <property type="molecule type" value="Genomic_DNA"/>
</dbReference>